<comment type="caution">
    <text evidence="7">The sequence shown here is derived from an EMBL/GenBank/DDBJ whole genome shotgun (WGS) entry which is preliminary data.</text>
</comment>
<evidence type="ECO:0000256" key="3">
    <source>
        <dbReference type="ARBA" id="ARBA00023125"/>
    </source>
</evidence>
<gene>
    <name evidence="7" type="ORF">FMAN_06971</name>
</gene>
<feature type="region of interest" description="Disordered" evidence="6">
    <location>
        <begin position="1"/>
        <end position="29"/>
    </location>
</feature>
<organism evidence="7 8">
    <name type="scientific">Fusarium mangiferae</name>
    <name type="common">Mango malformation disease fungus</name>
    <dbReference type="NCBI Taxonomy" id="192010"/>
    <lineage>
        <taxon>Eukaryota</taxon>
        <taxon>Fungi</taxon>
        <taxon>Dikarya</taxon>
        <taxon>Ascomycota</taxon>
        <taxon>Pezizomycotina</taxon>
        <taxon>Sordariomycetes</taxon>
        <taxon>Hypocreomycetidae</taxon>
        <taxon>Hypocreales</taxon>
        <taxon>Nectriaceae</taxon>
        <taxon>Fusarium</taxon>
        <taxon>Fusarium fujikuroi species complex</taxon>
    </lineage>
</organism>
<feature type="compositionally biased region" description="Polar residues" evidence="6">
    <location>
        <begin position="1"/>
        <end position="10"/>
    </location>
</feature>
<dbReference type="RefSeq" id="XP_041681193.1">
    <property type="nucleotide sequence ID" value="XM_041830540.1"/>
</dbReference>
<dbReference type="Proteomes" id="UP000184255">
    <property type="component" value="Unassembled WGS sequence"/>
</dbReference>
<keyword evidence="4" id="KW-0804">Transcription</keyword>
<reference evidence="8" key="1">
    <citation type="journal article" date="2016" name="Genome Biol. Evol.">
        <title>Comparative 'omics' of the Fusarium fujikuroi species complex highlights differences in genetic potential and metabolite synthesis.</title>
        <authorList>
            <person name="Niehaus E.-M."/>
            <person name="Muensterkoetter M."/>
            <person name="Proctor R.H."/>
            <person name="Brown D.W."/>
            <person name="Sharon A."/>
            <person name="Idan Y."/>
            <person name="Oren-Young L."/>
            <person name="Sieber C.M."/>
            <person name="Novak O."/>
            <person name="Pencik A."/>
            <person name="Tarkowska D."/>
            <person name="Hromadova K."/>
            <person name="Freeman S."/>
            <person name="Maymon M."/>
            <person name="Elazar M."/>
            <person name="Youssef S.A."/>
            <person name="El-Shabrawy E.S.M."/>
            <person name="Shalaby A.B.A."/>
            <person name="Houterman P."/>
            <person name="Brock N.L."/>
            <person name="Burkhardt I."/>
            <person name="Tsavkelova E.A."/>
            <person name="Dickschat J.S."/>
            <person name="Galuszka P."/>
            <person name="Gueldener U."/>
            <person name="Tudzynski B."/>
        </authorList>
    </citation>
    <scope>NUCLEOTIDE SEQUENCE [LARGE SCALE GENOMIC DNA]</scope>
    <source>
        <strain evidence="8">MRC7560</strain>
    </source>
</reference>
<evidence type="ECO:0000256" key="6">
    <source>
        <dbReference type="SAM" id="MobiDB-lite"/>
    </source>
</evidence>
<keyword evidence="2" id="KW-0805">Transcription regulation</keyword>
<evidence type="ECO:0000256" key="4">
    <source>
        <dbReference type="ARBA" id="ARBA00023163"/>
    </source>
</evidence>
<evidence type="ECO:0000313" key="7">
    <source>
        <dbReference type="EMBL" id="CVK91900.1"/>
    </source>
</evidence>
<dbReference type="GO" id="GO:0000981">
    <property type="term" value="F:DNA-binding transcription factor activity, RNA polymerase II-specific"/>
    <property type="evidence" value="ECO:0007669"/>
    <property type="project" value="TreeGrafter"/>
</dbReference>
<dbReference type="EMBL" id="FCQH01000005">
    <property type="protein sequence ID" value="CVK91900.1"/>
    <property type="molecule type" value="Genomic_DNA"/>
</dbReference>
<feature type="compositionally biased region" description="Low complexity" evidence="6">
    <location>
        <begin position="11"/>
        <end position="21"/>
    </location>
</feature>
<dbReference type="CDD" id="cd12148">
    <property type="entry name" value="fungal_TF_MHR"/>
    <property type="match status" value="1"/>
</dbReference>
<dbReference type="InterPro" id="IPR051089">
    <property type="entry name" value="prtT"/>
</dbReference>
<feature type="region of interest" description="Disordered" evidence="6">
    <location>
        <begin position="409"/>
        <end position="435"/>
    </location>
</feature>
<evidence type="ECO:0000313" key="8">
    <source>
        <dbReference type="Proteomes" id="UP000184255"/>
    </source>
</evidence>
<name>A0A1L7SZG9_FUSMA</name>
<protein>
    <recommendedName>
        <fullName evidence="9">Transcription factor domain-containing protein</fullName>
    </recommendedName>
</protein>
<keyword evidence="8" id="KW-1185">Reference proteome</keyword>
<keyword evidence="3" id="KW-0238">DNA-binding</keyword>
<dbReference type="GO" id="GO:0000976">
    <property type="term" value="F:transcription cis-regulatory region binding"/>
    <property type="evidence" value="ECO:0007669"/>
    <property type="project" value="TreeGrafter"/>
</dbReference>
<evidence type="ECO:0000256" key="1">
    <source>
        <dbReference type="ARBA" id="ARBA00004123"/>
    </source>
</evidence>
<sequence>MYDPSTSSGQSTSYETPSESPTKGDPVSRGIIEEPVAEELYIKFFTELLPQYPLILPDAPLSWRTLQQDRPALFRAALATSSSCFRPDLWTPLFRDVERYVMEQAMIYGRKSLDLIQAALVLVTWSHPPDKFEHLNFSQFINIAAAMVQECINILDSPASTHIGDRRLAAWIRLQRLAEESLSMARARPNGNSFDHPDQRNHFVLQSCLERLKDWRRNTPEEIMTVTIDIHYHVVLLNLYEPGLYYNHESQDFRPPYAIQTLLSTTAFDPDTPQYIDARIKCLNVARNLIQLFLHFSSKALQQVPVIIFTRMMYAVVMIIKLEVLNGPTIDRKDVSEAEQVSALDLISLVIEKLKLASDMGRFSIPATFHAVLGRLHSRCVDSYWCFVMGQNEINETVKPLMNLQVQDSSKEKEGTLPEGTLPEGTLPEVHSGPTTPQEQIFEVEYLSQQTEYGVSSDTSISLDDCFPNVAANAGLEVFWNSFFSKEISPTVAEQGFDMRLIYTE</sequence>
<evidence type="ECO:0000256" key="5">
    <source>
        <dbReference type="ARBA" id="ARBA00023242"/>
    </source>
</evidence>
<dbReference type="VEuPathDB" id="FungiDB:FMAN_06971"/>
<evidence type="ECO:0000256" key="2">
    <source>
        <dbReference type="ARBA" id="ARBA00023015"/>
    </source>
</evidence>
<evidence type="ECO:0008006" key="9">
    <source>
        <dbReference type="Google" id="ProtNLM"/>
    </source>
</evidence>
<dbReference type="GeneID" id="65086234"/>
<accession>A0A1L7SZG9</accession>
<keyword evidence="5" id="KW-0539">Nucleus</keyword>
<dbReference type="GO" id="GO:0005634">
    <property type="term" value="C:nucleus"/>
    <property type="evidence" value="ECO:0007669"/>
    <property type="project" value="UniProtKB-SubCell"/>
</dbReference>
<dbReference type="PANTHER" id="PTHR31845">
    <property type="entry name" value="FINGER DOMAIN PROTEIN, PUTATIVE-RELATED"/>
    <property type="match status" value="1"/>
</dbReference>
<proteinExistence type="predicted"/>
<comment type="subcellular location">
    <subcellularLocation>
        <location evidence="1">Nucleus</location>
    </subcellularLocation>
</comment>
<dbReference type="PANTHER" id="PTHR31845:SF10">
    <property type="entry name" value="ZN(II)2CYS6 TRANSCRIPTION FACTOR (EUROFUNG)"/>
    <property type="match status" value="1"/>
</dbReference>
<dbReference type="AlphaFoldDB" id="A0A1L7SZG9"/>